<protein>
    <submittedName>
        <fullName evidence="4">DUF4124 domain-containing protein</fullName>
    </submittedName>
</protein>
<sequence length="140" mass="14543">MRLSTCLILSALLAAPLANAQSMYQWKDAQGVTHYSDVPPPKSTLQGRQINPADAMARGEATAGAKEAPAENAQCTTARLNQRILSNNAPVRQAGADGKPGALLTDSERASQRELAEAAVKAYCTPSAAKAEGSTRPPGA</sequence>
<feature type="domain" description="DUF4124" evidence="3">
    <location>
        <begin position="11"/>
        <end position="61"/>
    </location>
</feature>
<evidence type="ECO:0000313" key="5">
    <source>
        <dbReference type="Proteomes" id="UP000291286"/>
    </source>
</evidence>
<dbReference type="EMBL" id="SHMB01000001">
    <property type="protein sequence ID" value="TAA33118.1"/>
    <property type="molecule type" value="Genomic_DNA"/>
</dbReference>
<dbReference type="InterPro" id="IPR025392">
    <property type="entry name" value="DUF4124"/>
</dbReference>
<evidence type="ECO:0000313" key="4">
    <source>
        <dbReference type="EMBL" id="TAA33118.1"/>
    </source>
</evidence>
<dbReference type="Proteomes" id="UP000291286">
    <property type="component" value="Unassembled WGS sequence"/>
</dbReference>
<gene>
    <name evidence="4" type="ORF">EA661_02275</name>
</gene>
<feature type="region of interest" description="Disordered" evidence="1">
    <location>
        <begin position="84"/>
        <end position="110"/>
    </location>
</feature>
<evidence type="ECO:0000256" key="2">
    <source>
        <dbReference type="SAM" id="SignalP"/>
    </source>
</evidence>
<comment type="caution">
    <text evidence="4">The sequence shown here is derived from an EMBL/GenBank/DDBJ whole genome shotgun (WGS) entry which is preliminary data.</text>
</comment>
<keyword evidence="2" id="KW-0732">Signal</keyword>
<name>A0A4Q8LPE9_9GAMM</name>
<accession>A0A4Q8LPE9</accession>
<organism evidence="4 5">
    <name type="scientific">Pseudoxanthomonas winnipegensis</name>
    <dbReference type="NCBI Taxonomy" id="2480810"/>
    <lineage>
        <taxon>Bacteria</taxon>
        <taxon>Pseudomonadati</taxon>
        <taxon>Pseudomonadota</taxon>
        <taxon>Gammaproteobacteria</taxon>
        <taxon>Lysobacterales</taxon>
        <taxon>Lysobacteraceae</taxon>
        <taxon>Pseudoxanthomonas</taxon>
    </lineage>
</organism>
<dbReference type="AlphaFoldDB" id="A0A4Q8LPE9"/>
<feature type="chain" id="PRO_5020786960" evidence="2">
    <location>
        <begin position="21"/>
        <end position="140"/>
    </location>
</feature>
<dbReference type="RefSeq" id="WP_130515318.1">
    <property type="nucleotide sequence ID" value="NZ_SHMB01000001.1"/>
</dbReference>
<dbReference type="Pfam" id="PF13511">
    <property type="entry name" value="DUF4124"/>
    <property type="match status" value="1"/>
</dbReference>
<proteinExistence type="predicted"/>
<reference evidence="4 5" key="1">
    <citation type="submission" date="2019-02" db="EMBL/GenBank/DDBJ databases">
        <title>WGS of Pseudoxanthomonas species novum from clinical isolates.</title>
        <authorList>
            <person name="Bernier A.-M."/>
            <person name="Bernard K."/>
            <person name="Vachon A."/>
        </authorList>
    </citation>
    <scope>NUCLEOTIDE SEQUENCE [LARGE SCALE GENOMIC DNA]</scope>
    <source>
        <strain evidence="4 5">NML171202</strain>
    </source>
</reference>
<feature type="signal peptide" evidence="2">
    <location>
        <begin position="1"/>
        <end position="20"/>
    </location>
</feature>
<evidence type="ECO:0000259" key="3">
    <source>
        <dbReference type="Pfam" id="PF13511"/>
    </source>
</evidence>
<evidence type="ECO:0000256" key="1">
    <source>
        <dbReference type="SAM" id="MobiDB-lite"/>
    </source>
</evidence>